<evidence type="ECO:0000256" key="1">
    <source>
        <dbReference type="SAM" id="MobiDB-lite"/>
    </source>
</evidence>
<organism evidence="2 3">
    <name type="scientific">Amphibalanus amphitrite</name>
    <name type="common">Striped barnacle</name>
    <name type="synonym">Balanus amphitrite</name>
    <dbReference type="NCBI Taxonomy" id="1232801"/>
    <lineage>
        <taxon>Eukaryota</taxon>
        <taxon>Metazoa</taxon>
        <taxon>Ecdysozoa</taxon>
        <taxon>Arthropoda</taxon>
        <taxon>Crustacea</taxon>
        <taxon>Multicrustacea</taxon>
        <taxon>Cirripedia</taxon>
        <taxon>Thoracica</taxon>
        <taxon>Thoracicalcarea</taxon>
        <taxon>Balanomorpha</taxon>
        <taxon>Balanoidea</taxon>
        <taxon>Balanidae</taxon>
        <taxon>Amphibalaninae</taxon>
        <taxon>Amphibalanus</taxon>
    </lineage>
</organism>
<dbReference type="EMBL" id="VIIS01001550">
    <property type="protein sequence ID" value="KAF0296546.1"/>
    <property type="molecule type" value="Genomic_DNA"/>
</dbReference>
<protein>
    <submittedName>
        <fullName evidence="2">Uncharacterized protein</fullName>
    </submittedName>
</protein>
<comment type="caution">
    <text evidence="2">The sequence shown here is derived from an EMBL/GenBank/DDBJ whole genome shotgun (WGS) entry which is preliminary data.</text>
</comment>
<gene>
    <name evidence="2" type="ORF">FJT64_006000</name>
</gene>
<reference evidence="2 3" key="1">
    <citation type="submission" date="2019-07" db="EMBL/GenBank/DDBJ databases">
        <title>Draft genome assembly of a fouling barnacle, Amphibalanus amphitrite (Darwin, 1854): The first reference genome for Thecostraca.</title>
        <authorList>
            <person name="Kim W."/>
        </authorList>
    </citation>
    <scope>NUCLEOTIDE SEQUENCE [LARGE SCALE GENOMIC DNA]</scope>
    <source>
        <strain evidence="2">SNU_AA5</strain>
        <tissue evidence="2">Soma without cirri and trophi</tissue>
    </source>
</reference>
<feature type="region of interest" description="Disordered" evidence="1">
    <location>
        <begin position="1"/>
        <end position="23"/>
    </location>
</feature>
<evidence type="ECO:0000313" key="3">
    <source>
        <dbReference type="Proteomes" id="UP000440578"/>
    </source>
</evidence>
<proteinExistence type="predicted"/>
<sequence>MPPKKSPQKKEKPSSASGEEFFQSGWPLSWSRSATMRNDKNSGMRNKLSGWSVNIRSRFSVYLRLSPNPPTPAQLEPTVLHLTMLRRQPPVLAPVERKVLP</sequence>
<dbReference type="Proteomes" id="UP000440578">
    <property type="component" value="Unassembled WGS sequence"/>
</dbReference>
<dbReference type="AlphaFoldDB" id="A0A6A4VPM6"/>
<keyword evidence="3" id="KW-1185">Reference proteome</keyword>
<evidence type="ECO:0000313" key="2">
    <source>
        <dbReference type="EMBL" id="KAF0296546.1"/>
    </source>
</evidence>
<accession>A0A6A4VPM6</accession>
<name>A0A6A4VPM6_AMPAM</name>